<dbReference type="RefSeq" id="WP_140826269.1">
    <property type="nucleotide sequence ID" value="NZ_VFYP01000001.1"/>
</dbReference>
<organism evidence="2 3">
    <name type="scientific">Rhizobium glycinendophyticum</name>
    <dbReference type="NCBI Taxonomy" id="2589807"/>
    <lineage>
        <taxon>Bacteria</taxon>
        <taxon>Pseudomonadati</taxon>
        <taxon>Pseudomonadota</taxon>
        <taxon>Alphaproteobacteria</taxon>
        <taxon>Hyphomicrobiales</taxon>
        <taxon>Rhizobiaceae</taxon>
        <taxon>Rhizobium/Agrobacterium group</taxon>
        <taxon>Rhizobium</taxon>
    </lineage>
</organism>
<dbReference type="InterPro" id="IPR010412">
    <property type="entry name" value="DUF1007"/>
</dbReference>
<reference evidence="2 3" key="1">
    <citation type="submission" date="2019-06" db="EMBL/GenBank/DDBJ databases">
        <title>Rhizobium sp. CL12 isolated from roots of soybean.</title>
        <authorList>
            <person name="Wang C."/>
        </authorList>
    </citation>
    <scope>NUCLEOTIDE SEQUENCE [LARGE SCALE GENOMIC DNA]</scope>
    <source>
        <strain evidence="2 3">CL12</strain>
    </source>
</reference>
<comment type="caution">
    <text evidence="2">The sequence shown here is derived from an EMBL/GenBank/DDBJ whole genome shotgun (WGS) entry which is preliminary data.</text>
</comment>
<protein>
    <submittedName>
        <fullName evidence="2">DUF1007 family protein</fullName>
    </submittedName>
</protein>
<feature type="chain" id="PRO_5021465915" evidence="1">
    <location>
        <begin position="28"/>
        <end position="201"/>
    </location>
</feature>
<feature type="signal peptide" evidence="1">
    <location>
        <begin position="1"/>
        <end position="27"/>
    </location>
</feature>
<keyword evidence="1" id="KW-0732">Signal</keyword>
<dbReference type="EMBL" id="VFYP01000001">
    <property type="protein sequence ID" value="TPP09903.1"/>
    <property type="molecule type" value="Genomic_DNA"/>
</dbReference>
<accession>A0A504UXV7</accession>
<evidence type="ECO:0000313" key="3">
    <source>
        <dbReference type="Proteomes" id="UP000316429"/>
    </source>
</evidence>
<keyword evidence="3" id="KW-1185">Reference proteome</keyword>
<sequence length="201" mass="22103">MRRCFAAMFAALSLLAALPLSTSPAFAHPDMAASVRLSFAMEQSRLTGLAERLVFDATTSRRLLTRFDVDDDGELSDVERGNLEDELLTRLTERHFFTELSLDGEQLILPAPSGAVVRLNAGYVELQVEFRFASPNDLNSATFGVLMRDRDLAIVFRLDPVTPAILSGTPSAVCVTGMQQRRDQAYFGGLVIPTMVTLTCR</sequence>
<proteinExistence type="predicted"/>
<dbReference type="AlphaFoldDB" id="A0A504UXV7"/>
<name>A0A504UXV7_9HYPH</name>
<evidence type="ECO:0000256" key="1">
    <source>
        <dbReference type="SAM" id="SignalP"/>
    </source>
</evidence>
<dbReference type="Pfam" id="PF06226">
    <property type="entry name" value="DUF1007"/>
    <property type="match status" value="1"/>
</dbReference>
<dbReference type="OrthoDB" id="1679673at2"/>
<dbReference type="Proteomes" id="UP000316429">
    <property type="component" value="Unassembled WGS sequence"/>
</dbReference>
<gene>
    <name evidence="2" type="ORF">FJQ55_03235</name>
</gene>
<evidence type="ECO:0000313" key="2">
    <source>
        <dbReference type="EMBL" id="TPP09903.1"/>
    </source>
</evidence>